<evidence type="ECO:0000313" key="2">
    <source>
        <dbReference type="EMBL" id="DAE46904.1"/>
    </source>
</evidence>
<dbReference type="SUPFAM" id="SSF88659">
    <property type="entry name" value="Sigma3 and sigma4 domains of RNA polymerase sigma factors"/>
    <property type="match status" value="1"/>
</dbReference>
<dbReference type="GO" id="GO:0003700">
    <property type="term" value="F:DNA-binding transcription factor activity"/>
    <property type="evidence" value="ECO:0007669"/>
    <property type="project" value="InterPro"/>
</dbReference>
<dbReference type="InterPro" id="IPR013324">
    <property type="entry name" value="RNA_pol_sigma_r3/r4-like"/>
</dbReference>
<dbReference type="Pfam" id="PF04545">
    <property type="entry name" value="Sigma70_r4"/>
    <property type="match status" value="1"/>
</dbReference>
<reference evidence="2" key="1">
    <citation type="journal article" date="2021" name="Proc. Natl. Acad. Sci. U.S.A.">
        <title>A Catalog of Tens of Thousands of Viruses from Human Metagenomes Reveals Hidden Associations with Chronic Diseases.</title>
        <authorList>
            <person name="Tisza M.J."/>
            <person name="Buck C.B."/>
        </authorList>
    </citation>
    <scope>NUCLEOTIDE SEQUENCE</scope>
    <source>
        <strain evidence="2">CtuoI59</strain>
    </source>
</reference>
<evidence type="ECO:0000259" key="1">
    <source>
        <dbReference type="Pfam" id="PF04545"/>
    </source>
</evidence>
<dbReference type="Gene3D" id="1.10.10.10">
    <property type="entry name" value="Winged helix-like DNA-binding domain superfamily/Winged helix DNA-binding domain"/>
    <property type="match status" value="1"/>
</dbReference>
<dbReference type="EMBL" id="BK033130">
    <property type="protein sequence ID" value="DAE46904.1"/>
    <property type="molecule type" value="Genomic_DNA"/>
</dbReference>
<name>A0A8S5RR70_9CAUD</name>
<sequence length="148" mass="17179">MENNVPCGIALRTKWMQCYLPLLDAAQDAYNEWHEIANPQKAHNADGMPHANGKSDPTAACCERSEKAWQRFLEADKAAVAAFHRRFDAMRNLDKDQQEVLELVFLRGFSRRETAKRLGRSDFWVRAKERTGLFLLELPNDWYEEIIP</sequence>
<dbReference type="GO" id="GO:0006352">
    <property type="term" value="P:DNA-templated transcription initiation"/>
    <property type="evidence" value="ECO:0007669"/>
    <property type="project" value="InterPro"/>
</dbReference>
<dbReference type="InterPro" id="IPR036388">
    <property type="entry name" value="WH-like_DNA-bd_sf"/>
</dbReference>
<accession>A0A8S5RR70</accession>
<proteinExistence type="predicted"/>
<organism evidence="2">
    <name type="scientific">Ackermannviridae sp</name>
    <dbReference type="NCBI Taxonomy" id="2831612"/>
    <lineage>
        <taxon>Viruses</taxon>
        <taxon>Duplodnaviria</taxon>
        <taxon>Heunggongvirae</taxon>
        <taxon>Uroviricota</taxon>
        <taxon>Caudoviricetes</taxon>
        <taxon>Pantevenvirales</taxon>
        <taxon>Ackermannviridae</taxon>
    </lineage>
</organism>
<protein>
    <submittedName>
        <fullName evidence="2">RNA polymerase sigma factor</fullName>
    </submittedName>
</protein>
<dbReference type="InterPro" id="IPR007630">
    <property type="entry name" value="RNA_pol_sigma70_r4"/>
</dbReference>
<feature type="domain" description="RNA polymerase sigma-70 region 4" evidence="1">
    <location>
        <begin position="89"/>
        <end position="133"/>
    </location>
</feature>